<protein>
    <submittedName>
        <fullName evidence="2">Uncharacterized protein</fullName>
    </submittedName>
</protein>
<dbReference type="KEGG" id="mac:MA_0214"/>
<evidence type="ECO:0000313" key="3">
    <source>
        <dbReference type="Proteomes" id="UP000002487"/>
    </source>
</evidence>
<dbReference type="HOGENOM" id="CLU_104490_0_0_2"/>
<feature type="region of interest" description="Disordered" evidence="1">
    <location>
        <begin position="69"/>
        <end position="91"/>
    </location>
</feature>
<gene>
    <name evidence="2" type="ordered locus">MA_0214</name>
</gene>
<dbReference type="RefSeq" id="WP_011020272.1">
    <property type="nucleotide sequence ID" value="NC_003552.1"/>
</dbReference>
<accession>Q8TU59</accession>
<organism evidence="2 3">
    <name type="scientific">Methanosarcina acetivorans (strain ATCC 35395 / DSM 2834 / JCM 12185 / C2A)</name>
    <dbReference type="NCBI Taxonomy" id="188937"/>
    <lineage>
        <taxon>Archaea</taxon>
        <taxon>Methanobacteriati</taxon>
        <taxon>Methanobacteriota</taxon>
        <taxon>Stenosarchaea group</taxon>
        <taxon>Methanomicrobia</taxon>
        <taxon>Methanosarcinales</taxon>
        <taxon>Methanosarcinaceae</taxon>
        <taxon>Methanosarcina</taxon>
    </lineage>
</organism>
<dbReference type="EMBL" id="AE010299">
    <property type="protein sequence ID" value="AAM03667.1"/>
    <property type="molecule type" value="Genomic_DNA"/>
</dbReference>
<dbReference type="InParanoid" id="Q8TU59"/>
<dbReference type="EnsemblBacteria" id="AAM03667">
    <property type="protein sequence ID" value="AAM03667"/>
    <property type="gene ID" value="MA_0214"/>
</dbReference>
<dbReference type="Proteomes" id="UP000002487">
    <property type="component" value="Chromosome"/>
</dbReference>
<dbReference type="AlphaFoldDB" id="Q8TU59"/>
<reference evidence="2 3" key="1">
    <citation type="journal article" date="2002" name="Genome Res.">
        <title>The genome of Methanosarcina acetivorans reveals extensive metabolic and physiological diversity.</title>
        <authorList>
            <person name="Galagan J.E."/>
            <person name="Nusbaum C."/>
            <person name="Roy A."/>
            <person name="Endrizzi M.G."/>
            <person name="Macdonald P."/>
            <person name="FitzHugh W."/>
            <person name="Calvo S."/>
            <person name="Engels R."/>
            <person name="Smirnov S."/>
            <person name="Atnoor D."/>
            <person name="Brown A."/>
            <person name="Allen N."/>
            <person name="Naylor J."/>
            <person name="Stange-Thomann N."/>
            <person name="DeArellano K."/>
            <person name="Johnson R."/>
            <person name="Linton L."/>
            <person name="McEwan P."/>
            <person name="McKernan K."/>
            <person name="Talamas J."/>
            <person name="Tirrell A."/>
            <person name="Ye W."/>
            <person name="Zimmer A."/>
            <person name="Barber R.D."/>
            <person name="Cann I."/>
            <person name="Graham D.E."/>
            <person name="Grahame D.A."/>
            <person name="Guss A."/>
            <person name="Hedderich R."/>
            <person name="Ingram-Smith C."/>
            <person name="Kuettner C.H."/>
            <person name="Krzycki J.A."/>
            <person name="Leigh J.A."/>
            <person name="Li W."/>
            <person name="Liu J."/>
            <person name="Mukhopadhyay B."/>
            <person name="Reeve J.N."/>
            <person name="Smith K."/>
            <person name="Springer T.A."/>
            <person name="Umayam L.A."/>
            <person name="White O."/>
            <person name="White R.H."/>
            <person name="de Macario E.C."/>
            <person name="Ferry J.G."/>
            <person name="Jarrell K.F."/>
            <person name="Jing H."/>
            <person name="Macario A.J.L."/>
            <person name="Paulsen I."/>
            <person name="Pritchett M."/>
            <person name="Sowers K.R."/>
            <person name="Swanson R.V."/>
            <person name="Zinder S.H."/>
            <person name="Lander E."/>
            <person name="Metcalf W.W."/>
            <person name="Birren B."/>
        </authorList>
    </citation>
    <scope>NUCLEOTIDE SEQUENCE [LARGE SCALE GENOMIC DNA]</scope>
    <source>
        <strain evidence="3">ATCC 35395 / DSM 2834 / JCM 12185 / C2A</strain>
    </source>
</reference>
<dbReference type="GeneID" id="1472106"/>
<evidence type="ECO:0000256" key="1">
    <source>
        <dbReference type="SAM" id="MobiDB-lite"/>
    </source>
</evidence>
<evidence type="ECO:0000313" key="2">
    <source>
        <dbReference type="EMBL" id="AAM03667.1"/>
    </source>
</evidence>
<sequence>MNKAERRSKKMGIKSHIQDCSGERADRVRELCKKIESTGEKMEEEALIFIEATKSFSLEWIQKELELNVPTPEKDAHSGNEDADKKKRNELTRLKEMNSRIPLIVEENLNLDEYWVHRNQQLQYDISRDYLEFKKDKMKKGLTSSIRMILGCAAENFADLKDEAPGDRIWVKERGRRKYICILRFSDEMTASLDRYFTMLEELLILGKEMKEIERKNKEKGK</sequence>
<proteinExistence type="predicted"/>
<keyword evidence="3" id="KW-1185">Reference proteome</keyword>
<name>Q8TU59_METAC</name>